<protein>
    <submittedName>
        <fullName evidence="2">Kinase-like protein</fullName>
    </submittedName>
</protein>
<evidence type="ECO:0000259" key="1">
    <source>
        <dbReference type="PROSITE" id="PS50011"/>
    </source>
</evidence>
<dbReference type="EMBL" id="KQ085952">
    <property type="protein sequence ID" value="KLO13900.1"/>
    <property type="molecule type" value="Genomic_DNA"/>
</dbReference>
<sequence length="621" mass="70690">MASKYMDKLANTLAEIAHLNLDGQVVIQTSITKLGSSCDVYRAWLNKHMKCVAVKQIRQFVDDDPSLAKRLAREIKVWASLEHENVLPLLGYYTVERNKMPRLISEWMEDGTMKDYMRTFPRCSFETLKMLFGIASGLAYLHEKGVVHADLKTPNILISEKKTPLLTDFGLSTFMKQSETTTTTTGTNSSGYNVRGTVRWMARDFFVSLSDPSSAVHKHDKKTDIWAYGMVIYEMLTWNVPYADKVNDLVAMFAIANGELPSTPTETGESKIFQKLWDLCQLCWKDRTSRPTAMELIKMTSFGLSDDPQRSMTVANIFSSVRHLDRNSEIIRKEFSYAKGRRFFIARRTKSDKTVMGKCVCVLIQKDVVYATNLAKEISIWSRLKHEYVLPFLGYVVEGEGMLLSTIYDAGCHESLHDYMSNCYEVAIPYVTWDMMYGIASGLEYIHSEGVVNAGLRSHNILVSNKNTPLLIGFDESDFMILWAGNPPVSIGGAVRWMAVEILEPEYPRKYTKETDAWAFGMVCYEILSGAFPYHHLDLDTEVIKAIIEGERPSRPHSKEGYMSSYNLWRMCQTCWAHNPKERPTAAGLRLFLSQNSIGELDFSFLNRFTSETPDNDELAD</sequence>
<organism evidence="2 3">
    <name type="scientific">Schizopora paradoxa</name>
    <dbReference type="NCBI Taxonomy" id="27342"/>
    <lineage>
        <taxon>Eukaryota</taxon>
        <taxon>Fungi</taxon>
        <taxon>Dikarya</taxon>
        <taxon>Basidiomycota</taxon>
        <taxon>Agaricomycotina</taxon>
        <taxon>Agaricomycetes</taxon>
        <taxon>Hymenochaetales</taxon>
        <taxon>Schizoporaceae</taxon>
        <taxon>Schizopora</taxon>
    </lineage>
</organism>
<dbReference type="GO" id="GO:0005524">
    <property type="term" value="F:ATP binding"/>
    <property type="evidence" value="ECO:0007669"/>
    <property type="project" value="InterPro"/>
</dbReference>
<reference evidence="2 3" key="1">
    <citation type="submission" date="2015-04" db="EMBL/GenBank/DDBJ databases">
        <title>Complete genome sequence of Schizopora paradoxa KUC8140, a cosmopolitan wood degrader in East Asia.</title>
        <authorList>
            <consortium name="DOE Joint Genome Institute"/>
            <person name="Min B."/>
            <person name="Park H."/>
            <person name="Jang Y."/>
            <person name="Kim J.-J."/>
            <person name="Kim K.H."/>
            <person name="Pangilinan J."/>
            <person name="Lipzen A."/>
            <person name="Riley R."/>
            <person name="Grigoriev I.V."/>
            <person name="Spatafora J.W."/>
            <person name="Choi I.-G."/>
        </authorList>
    </citation>
    <scope>NUCLEOTIDE SEQUENCE [LARGE SCALE GENOMIC DNA]</scope>
    <source>
        <strain evidence="2 3">KUC8140</strain>
    </source>
</reference>
<dbReference type="PROSITE" id="PS50011">
    <property type="entry name" value="PROTEIN_KINASE_DOM"/>
    <property type="match status" value="2"/>
</dbReference>
<dbReference type="SUPFAM" id="SSF56112">
    <property type="entry name" value="Protein kinase-like (PK-like)"/>
    <property type="match status" value="2"/>
</dbReference>
<evidence type="ECO:0000313" key="2">
    <source>
        <dbReference type="EMBL" id="KLO13900.1"/>
    </source>
</evidence>
<dbReference type="AlphaFoldDB" id="A0A0H2RPN4"/>
<dbReference type="InterPro" id="IPR000719">
    <property type="entry name" value="Prot_kinase_dom"/>
</dbReference>
<dbReference type="GO" id="GO:0004674">
    <property type="term" value="F:protein serine/threonine kinase activity"/>
    <property type="evidence" value="ECO:0007669"/>
    <property type="project" value="TreeGrafter"/>
</dbReference>
<keyword evidence="3" id="KW-1185">Reference proteome</keyword>
<accession>A0A0H2RPN4</accession>
<dbReference type="SMART" id="SM00220">
    <property type="entry name" value="S_TKc"/>
    <property type="match status" value="2"/>
</dbReference>
<keyword evidence="2" id="KW-0808">Transferase</keyword>
<feature type="domain" description="Protein kinase" evidence="1">
    <location>
        <begin position="26"/>
        <end position="302"/>
    </location>
</feature>
<dbReference type="InterPro" id="IPR008271">
    <property type="entry name" value="Ser/Thr_kinase_AS"/>
</dbReference>
<dbReference type="PANTHER" id="PTHR44329:SF214">
    <property type="entry name" value="PROTEIN KINASE DOMAIN-CONTAINING PROTEIN"/>
    <property type="match status" value="1"/>
</dbReference>
<dbReference type="InParanoid" id="A0A0H2RPN4"/>
<proteinExistence type="predicted"/>
<dbReference type="Pfam" id="PF07714">
    <property type="entry name" value="PK_Tyr_Ser-Thr"/>
    <property type="match status" value="1"/>
</dbReference>
<dbReference type="PANTHER" id="PTHR44329">
    <property type="entry name" value="SERINE/THREONINE-PROTEIN KINASE TNNI3K-RELATED"/>
    <property type="match status" value="1"/>
</dbReference>
<gene>
    <name evidence="2" type="ORF">SCHPADRAFT_903768</name>
</gene>
<dbReference type="PROSITE" id="PS00108">
    <property type="entry name" value="PROTEIN_KINASE_ST"/>
    <property type="match status" value="1"/>
</dbReference>
<name>A0A0H2RPN4_9AGAM</name>
<evidence type="ECO:0000313" key="3">
    <source>
        <dbReference type="Proteomes" id="UP000053477"/>
    </source>
</evidence>
<dbReference type="Pfam" id="PF00069">
    <property type="entry name" value="Pkinase"/>
    <property type="match status" value="1"/>
</dbReference>
<keyword evidence="2" id="KW-0418">Kinase</keyword>
<dbReference type="STRING" id="27342.A0A0H2RPN4"/>
<dbReference type="InterPro" id="IPR051681">
    <property type="entry name" value="Ser/Thr_Kinases-Pseudokinases"/>
</dbReference>
<dbReference type="OrthoDB" id="4062651at2759"/>
<dbReference type="InterPro" id="IPR011009">
    <property type="entry name" value="Kinase-like_dom_sf"/>
</dbReference>
<dbReference type="Gene3D" id="1.10.510.10">
    <property type="entry name" value="Transferase(Phosphotransferase) domain 1"/>
    <property type="match status" value="2"/>
</dbReference>
<feature type="domain" description="Protein kinase" evidence="1">
    <location>
        <begin position="328"/>
        <end position="593"/>
    </location>
</feature>
<dbReference type="Proteomes" id="UP000053477">
    <property type="component" value="Unassembled WGS sequence"/>
</dbReference>
<dbReference type="InterPro" id="IPR001245">
    <property type="entry name" value="Ser-Thr/Tyr_kinase_cat_dom"/>
</dbReference>